<dbReference type="Gene3D" id="1.10.10.60">
    <property type="entry name" value="Homeodomain-like"/>
    <property type="match status" value="1"/>
</dbReference>
<comment type="caution">
    <text evidence="5">The sequence shown here is derived from an EMBL/GenBank/DDBJ whole genome shotgun (WGS) entry which is preliminary data.</text>
</comment>
<sequence length="221" mass="24698">MEGRASDSPYIDMIWRGQAGKDYAVICPAASRWHLLFHKQDGRVKVSAEGPITRARPTTQPEGAEFLVIEFKLGIFLPKLPVDGLVDTETVLPLSSKASFWLHGSTWQLPDYDNAEIFVARLVRQGLMECDPVVSAALQEQPQELSERTVRRRFQRATGLTPTTIQQIERAQYAMTLLGQGHSLLDATYQAGYADQPHMTRSLKHYIGYTPAQIASNGKVE</sequence>
<name>A0A8J3I168_9CHLR</name>
<keyword evidence="3" id="KW-0804">Transcription</keyword>
<dbReference type="AlphaFoldDB" id="A0A8J3I168"/>
<reference evidence="5" key="1">
    <citation type="submission" date="2020-10" db="EMBL/GenBank/DDBJ databases">
        <title>Taxonomic study of unclassified bacteria belonging to the class Ktedonobacteria.</title>
        <authorList>
            <person name="Yabe S."/>
            <person name="Wang C.M."/>
            <person name="Zheng Y."/>
            <person name="Sakai Y."/>
            <person name="Cavaletti L."/>
            <person name="Monciardini P."/>
            <person name="Donadio S."/>
        </authorList>
    </citation>
    <scope>NUCLEOTIDE SEQUENCE</scope>
    <source>
        <strain evidence="5">SOSP1-1</strain>
    </source>
</reference>
<evidence type="ECO:0000259" key="4">
    <source>
        <dbReference type="PROSITE" id="PS01124"/>
    </source>
</evidence>
<evidence type="ECO:0000256" key="1">
    <source>
        <dbReference type="ARBA" id="ARBA00023015"/>
    </source>
</evidence>
<feature type="domain" description="HTH araC/xylS-type" evidence="4">
    <location>
        <begin position="145"/>
        <end position="217"/>
    </location>
</feature>
<dbReference type="SMART" id="SM00342">
    <property type="entry name" value="HTH_ARAC"/>
    <property type="match status" value="1"/>
</dbReference>
<dbReference type="EMBL" id="BNJF01000003">
    <property type="protein sequence ID" value="GHO48122.1"/>
    <property type="molecule type" value="Genomic_DNA"/>
</dbReference>
<dbReference type="Pfam" id="PF12833">
    <property type="entry name" value="HTH_18"/>
    <property type="match status" value="1"/>
</dbReference>
<dbReference type="Proteomes" id="UP000612362">
    <property type="component" value="Unassembled WGS sequence"/>
</dbReference>
<keyword evidence="6" id="KW-1185">Reference proteome</keyword>
<evidence type="ECO:0000256" key="2">
    <source>
        <dbReference type="ARBA" id="ARBA00023125"/>
    </source>
</evidence>
<dbReference type="GO" id="GO:0003700">
    <property type="term" value="F:DNA-binding transcription factor activity"/>
    <property type="evidence" value="ECO:0007669"/>
    <property type="project" value="InterPro"/>
</dbReference>
<dbReference type="PANTHER" id="PTHR46796">
    <property type="entry name" value="HTH-TYPE TRANSCRIPTIONAL ACTIVATOR RHAS-RELATED"/>
    <property type="match status" value="1"/>
</dbReference>
<keyword evidence="2" id="KW-0238">DNA-binding</keyword>
<dbReference type="InterPro" id="IPR018060">
    <property type="entry name" value="HTH_AraC"/>
</dbReference>
<organism evidence="5 6">
    <name type="scientific">Ktedonospora formicarum</name>
    <dbReference type="NCBI Taxonomy" id="2778364"/>
    <lineage>
        <taxon>Bacteria</taxon>
        <taxon>Bacillati</taxon>
        <taxon>Chloroflexota</taxon>
        <taxon>Ktedonobacteria</taxon>
        <taxon>Ktedonobacterales</taxon>
        <taxon>Ktedonobacteraceae</taxon>
        <taxon>Ktedonospora</taxon>
    </lineage>
</organism>
<dbReference type="SUPFAM" id="SSF46689">
    <property type="entry name" value="Homeodomain-like"/>
    <property type="match status" value="1"/>
</dbReference>
<proteinExistence type="predicted"/>
<evidence type="ECO:0000313" key="5">
    <source>
        <dbReference type="EMBL" id="GHO48122.1"/>
    </source>
</evidence>
<evidence type="ECO:0000256" key="3">
    <source>
        <dbReference type="ARBA" id="ARBA00023163"/>
    </source>
</evidence>
<accession>A0A8J3I168</accession>
<evidence type="ECO:0000313" key="6">
    <source>
        <dbReference type="Proteomes" id="UP000612362"/>
    </source>
</evidence>
<dbReference type="PROSITE" id="PS01124">
    <property type="entry name" value="HTH_ARAC_FAMILY_2"/>
    <property type="match status" value="1"/>
</dbReference>
<keyword evidence="1" id="KW-0805">Transcription regulation</keyword>
<dbReference type="GO" id="GO:0043565">
    <property type="term" value="F:sequence-specific DNA binding"/>
    <property type="evidence" value="ECO:0007669"/>
    <property type="project" value="InterPro"/>
</dbReference>
<protein>
    <recommendedName>
        <fullName evidence="4">HTH araC/xylS-type domain-containing protein</fullName>
    </recommendedName>
</protein>
<dbReference type="InterPro" id="IPR009057">
    <property type="entry name" value="Homeodomain-like_sf"/>
</dbReference>
<gene>
    <name evidence="5" type="ORF">KSX_62850</name>
</gene>
<dbReference type="InterPro" id="IPR050204">
    <property type="entry name" value="AraC_XylS_family_regulators"/>
</dbReference>